<gene>
    <name evidence="1" type="ordered locus">Rcas_3758</name>
</gene>
<dbReference type="KEGG" id="rca:Rcas_3758"/>
<accession>A7NQF1</accession>
<name>A7NQF1_ROSCS</name>
<protein>
    <submittedName>
        <fullName evidence="1">Uncharacterized protein</fullName>
    </submittedName>
</protein>
<dbReference type="HOGENOM" id="CLU_1702907_0_0_0"/>
<reference evidence="1 2" key="1">
    <citation type="submission" date="2007-08" db="EMBL/GenBank/DDBJ databases">
        <title>Complete sequence of Roseiflexus castenholzii DSM 13941.</title>
        <authorList>
            <consortium name="US DOE Joint Genome Institute"/>
            <person name="Copeland A."/>
            <person name="Lucas S."/>
            <person name="Lapidus A."/>
            <person name="Barry K."/>
            <person name="Glavina del Rio T."/>
            <person name="Dalin E."/>
            <person name="Tice H."/>
            <person name="Pitluck S."/>
            <person name="Thompson L.S."/>
            <person name="Brettin T."/>
            <person name="Bruce D."/>
            <person name="Detter J.C."/>
            <person name="Han C."/>
            <person name="Tapia R."/>
            <person name="Schmutz J."/>
            <person name="Larimer F."/>
            <person name="Land M."/>
            <person name="Hauser L."/>
            <person name="Kyrpides N."/>
            <person name="Mikhailova N."/>
            <person name="Bryant D.A."/>
            <person name="Hanada S."/>
            <person name="Tsukatani Y."/>
            <person name="Richardson P."/>
        </authorList>
    </citation>
    <scope>NUCLEOTIDE SEQUENCE [LARGE SCALE GENOMIC DNA]</scope>
    <source>
        <strain evidence="2">DSM 13941 / HLO8</strain>
    </source>
</reference>
<dbReference type="Proteomes" id="UP000000263">
    <property type="component" value="Chromosome"/>
</dbReference>
<proteinExistence type="predicted"/>
<evidence type="ECO:0000313" key="1">
    <source>
        <dbReference type="EMBL" id="ABU59797.1"/>
    </source>
</evidence>
<dbReference type="AlphaFoldDB" id="A7NQF1"/>
<sequence length="154" mass="17420">MALESAVMRSLTTWLSSRGPEVAQALDQRREAICTAVTNRLKSTFSGLLADVEARYGGQYQQMTFSRTPQRLHRLLLVALALQAPSVLQREIEWSVRLLLRHGITQHHIQSMVRWYFEAAQREVALDDQDRDHLAALEEAILATVYAIGDETSS</sequence>
<dbReference type="EMBL" id="CP000804">
    <property type="protein sequence ID" value="ABU59797.1"/>
    <property type="molecule type" value="Genomic_DNA"/>
</dbReference>
<keyword evidence="2" id="KW-1185">Reference proteome</keyword>
<evidence type="ECO:0000313" key="2">
    <source>
        <dbReference type="Proteomes" id="UP000000263"/>
    </source>
</evidence>
<organism evidence="1 2">
    <name type="scientific">Roseiflexus castenholzii (strain DSM 13941 / HLO8)</name>
    <dbReference type="NCBI Taxonomy" id="383372"/>
    <lineage>
        <taxon>Bacteria</taxon>
        <taxon>Bacillati</taxon>
        <taxon>Chloroflexota</taxon>
        <taxon>Chloroflexia</taxon>
        <taxon>Chloroflexales</taxon>
        <taxon>Roseiflexineae</taxon>
        <taxon>Roseiflexaceae</taxon>
        <taxon>Roseiflexus</taxon>
    </lineage>
</organism>